<gene>
    <name evidence="2" type="ORF">FG486_07290</name>
</gene>
<dbReference type="InterPro" id="IPR012368">
    <property type="entry name" value="OxRdtase_Mopterin-bd_su_IorB"/>
</dbReference>
<accession>A0A7V8U877</accession>
<name>A0A7V8U877_9SPHN</name>
<dbReference type="AlphaFoldDB" id="A0A7V8U877"/>
<dbReference type="InterPro" id="IPR037165">
    <property type="entry name" value="AldOxase/xan_DH_Mopterin-bd_sf"/>
</dbReference>
<proteinExistence type="predicted"/>
<dbReference type="PANTHER" id="PTHR47495">
    <property type="entry name" value="ALDEHYDE DEHYDROGENASE"/>
    <property type="match status" value="1"/>
</dbReference>
<dbReference type="InterPro" id="IPR008274">
    <property type="entry name" value="AldOxase/xan_DH_MoCoBD1"/>
</dbReference>
<evidence type="ECO:0000313" key="2">
    <source>
        <dbReference type="EMBL" id="MBA1374137.1"/>
    </source>
</evidence>
<dbReference type="SUPFAM" id="SSF56003">
    <property type="entry name" value="Molybdenum cofactor-binding domain"/>
    <property type="match status" value="2"/>
</dbReference>
<dbReference type="Pfam" id="PF02738">
    <property type="entry name" value="MoCoBD_1"/>
    <property type="match status" value="1"/>
</dbReference>
<dbReference type="SMART" id="SM01008">
    <property type="entry name" value="Ald_Xan_dh_C"/>
    <property type="match status" value="1"/>
</dbReference>
<dbReference type="InterPro" id="IPR046867">
    <property type="entry name" value="AldOxase/xan_DH_MoCoBD2"/>
</dbReference>
<dbReference type="RefSeq" id="WP_181267077.1">
    <property type="nucleotide sequence ID" value="NZ_BAAAGB010000001.1"/>
</dbReference>
<dbReference type="Gene3D" id="3.30.365.10">
    <property type="entry name" value="Aldehyde oxidase/xanthine dehydrogenase, molybdopterin binding domain"/>
    <property type="match status" value="4"/>
</dbReference>
<evidence type="ECO:0000259" key="1">
    <source>
        <dbReference type="SMART" id="SM01008"/>
    </source>
</evidence>
<dbReference type="EMBL" id="VDES01000002">
    <property type="protein sequence ID" value="MBA1374137.1"/>
    <property type="molecule type" value="Genomic_DNA"/>
</dbReference>
<dbReference type="InterPro" id="IPR000674">
    <property type="entry name" value="Ald_Oxase/Xan_DH_a/b"/>
</dbReference>
<feature type="domain" description="Aldehyde oxidase/xanthine dehydrogenase a/b hammerhead" evidence="1">
    <location>
        <begin position="241"/>
        <end position="319"/>
    </location>
</feature>
<dbReference type="Pfam" id="PF20256">
    <property type="entry name" value="MoCoBD_2"/>
    <property type="match status" value="2"/>
</dbReference>
<evidence type="ECO:0000313" key="3">
    <source>
        <dbReference type="Proteomes" id="UP000589292"/>
    </source>
</evidence>
<dbReference type="PANTHER" id="PTHR47495:SF1">
    <property type="entry name" value="BLL3820 PROTEIN"/>
    <property type="match status" value="1"/>
</dbReference>
<dbReference type="InterPro" id="IPR052516">
    <property type="entry name" value="N-heterocyclic_Hydroxylase"/>
</dbReference>
<dbReference type="Gene3D" id="3.90.1170.50">
    <property type="entry name" value="Aldehyde oxidase/xanthine dehydrogenase, a/b hammerhead"/>
    <property type="match status" value="1"/>
</dbReference>
<comment type="caution">
    <text evidence="2">The sequence shown here is derived from an EMBL/GenBank/DDBJ whole genome shotgun (WGS) entry which is preliminary data.</text>
</comment>
<organism evidence="2 3">
    <name type="scientific">Sphingomonas ursincola</name>
    <dbReference type="NCBI Taxonomy" id="56361"/>
    <lineage>
        <taxon>Bacteria</taxon>
        <taxon>Pseudomonadati</taxon>
        <taxon>Pseudomonadota</taxon>
        <taxon>Alphaproteobacteria</taxon>
        <taxon>Sphingomonadales</taxon>
        <taxon>Sphingomonadaceae</taxon>
        <taxon>Sphingomonas</taxon>
    </lineage>
</organism>
<protein>
    <submittedName>
        <fullName evidence="2">Xanthine dehydrogenase family protein molybdopterin-binding subunit</fullName>
    </submittedName>
</protein>
<dbReference type="GO" id="GO:0016491">
    <property type="term" value="F:oxidoreductase activity"/>
    <property type="evidence" value="ECO:0007669"/>
    <property type="project" value="InterPro"/>
</dbReference>
<keyword evidence="3" id="KW-1185">Reference proteome</keyword>
<dbReference type="PIRSF" id="PIRSF036389">
    <property type="entry name" value="IOR_B"/>
    <property type="match status" value="1"/>
</dbReference>
<dbReference type="InterPro" id="IPR036856">
    <property type="entry name" value="Ald_Oxase/Xan_DH_a/b_sf"/>
</dbReference>
<sequence>MALITRRGLLITAAAGAGLTVAWALWPRRYDDSPGFAEGEAAFGAFLRIATNGTVIVGNPHCEMGQGVGTVLAQIVAEELGADWRTIALEPAPPVPVFANNRLASEWMPLLMPSGWTLQPDENDILIRRWAAMRDFVVTAGDTEVIAYEPSYRAAAATARAMLCQAAADRWGAAVEETDTRDGFVVWGNEKLRFAELAEEAVGYPVPSPAPLRTTLPGNVRAEPIGDAPPFARLDLPAKVDGSASFAGDVRLPDMVYAAIRQGPVGAVRLESVSRKPADGVTGLIDVVQGEDWVAAVATSWWGADKAVRLLRPRFAHIGGKLSGEQIAERLDKALDGPDKGGRTGYRMFARGEEDAGFASAKGLAARYAIAAAPHATLETGAVTARFADNRLELWVASQAPQVARRRAAAALGIPVANVQIYPMPAGGSFDRRLDDDLVAPAAILARDLRRPVQLMRSRLEESARDPVRTPAAARVAALTDTEANIRALSIKIACPPSAREFAQRLFEDAHPTDAIETTSGEADRMAVAGAMVPYDIPHLAIDHYPVRIDVPTGRWRGNAASYGVFVTETFIDELASRGRREPLSYRVQMLGQNIRLANCLTRVAGLGEWDGGMDNSGQGVACCSWNGAHIAVIASASRASDGAQGGTGRGGFRVERLSAVVDAGRIINHDIALQQIEGGMIFGLAMAMGCATGWTDGYPDARALNDLSLPLLADIPEIRVDLIESQEPPAGLGEIGVPAVAPAIANALASATGLRLRQLPLLSGGL</sequence>
<dbReference type="Proteomes" id="UP000589292">
    <property type="component" value="Unassembled WGS sequence"/>
</dbReference>
<dbReference type="SUPFAM" id="SSF54665">
    <property type="entry name" value="CO dehydrogenase molybdoprotein N-domain-like"/>
    <property type="match status" value="1"/>
</dbReference>
<reference evidence="2 3" key="1">
    <citation type="journal article" date="1994" name="Int. J. Syst. Bacteriol.">
        <title>Phylogenetic positions of novel aerobic, bacteriochlorophyll a-containing bacteria and description of Roseococcus thiosulfatophilus gen. nov., sp. nov., Erythromicrobium ramosum gen. nov., sp. nov., and Erythrobacter litoralis sp. nov.</title>
        <authorList>
            <person name="Yurkov V."/>
            <person name="Stackebrandt E."/>
            <person name="Holmes A."/>
            <person name="Fuerst J.A."/>
            <person name="Hugenholtz P."/>
            <person name="Golecki J."/>
            <person name="Gad'on N."/>
            <person name="Gorlenko V.M."/>
            <person name="Kompantseva E.I."/>
            <person name="Drews G."/>
        </authorList>
    </citation>
    <scope>NUCLEOTIDE SEQUENCE [LARGE SCALE GENOMIC DNA]</scope>
    <source>
        <strain evidence="2 3">KR-99</strain>
    </source>
</reference>